<protein>
    <submittedName>
        <fullName evidence="2">Uncharacterized protein</fullName>
    </submittedName>
</protein>
<proteinExistence type="predicted"/>
<accession>A0A3R7K606</accession>
<feature type="region of interest" description="Disordered" evidence="1">
    <location>
        <begin position="440"/>
        <end position="467"/>
    </location>
</feature>
<name>A0A3R7K606_9TRYP</name>
<comment type="caution">
    <text evidence="2">The sequence shown here is derived from an EMBL/GenBank/DDBJ whole genome shotgun (WGS) entry which is preliminary data.</text>
</comment>
<sequence>MSLVEADSYGLAARDIGGEGQPQLYLARSTHQVERGVRPEVALRHLTEGFLNLEQQMRLWRRQLQRKLGDIERRVSRCESALLLTKALAPRPPVAEAATHTYSDAEGGVEDAFRRLQLTSKALRATVEECARGGASCVAPNTPRTGDWHETASAARQGVSDDSAVSADRAGVFASPCGAGRRCAPKWGMSPTADSSAAVGSGESAGVTPDTAETYSPRLASAHAAIAAELRRGERRRRRRAASSCSSDSHAQSPLQPSSSFSTMTSITRRACSATDSTCCRDWSPFIQVPGGPEGAVSSGAKAAAPEPRMESTATTTRPSCDAAVTASPSARVLSLERRLSYSPEMPKRRQREALCVSAKLTSSAFLFVKRGRKASLAGAKALEPPQNFTGPVFASRPVRDAKARPDTSPFPQLGDAVSDVSAATGGGVPAAPPLYFVSQHRCSPSGSSDDGHEDASEREEVKEWSAGSAEGIFPASAPALPRVDTVWQKVVELAHAEQYCEQLHALQYPPLSMLSSGVLEVSASTAKEM</sequence>
<gene>
    <name evidence="2" type="ORF">Tco025E_08420</name>
</gene>
<evidence type="ECO:0000313" key="2">
    <source>
        <dbReference type="EMBL" id="RNF02310.1"/>
    </source>
</evidence>
<keyword evidence="3" id="KW-1185">Reference proteome</keyword>
<dbReference type="EMBL" id="MKKU01000779">
    <property type="protein sequence ID" value="RNF02310.1"/>
    <property type="molecule type" value="Genomic_DNA"/>
</dbReference>
<feature type="region of interest" description="Disordered" evidence="1">
    <location>
        <begin position="291"/>
        <end position="321"/>
    </location>
</feature>
<dbReference type="RefSeq" id="XP_029224627.1">
    <property type="nucleotide sequence ID" value="XM_029375269.1"/>
</dbReference>
<feature type="region of interest" description="Disordered" evidence="1">
    <location>
        <begin position="184"/>
        <end position="262"/>
    </location>
</feature>
<feature type="compositionally biased region" description="Basic and acidic residues" evidence="1">
    <location>
        <begin position="450"/>
        <end position="464"/>
    </location>
</feature>
<dbReference type="Proteomes" id="UP000284403">
    <property type="component" value="Unassembled WGS sequence"/>
</dbReference>
<feature type="compositionally biased region" description="Low complexity" evidence="1">
    <location>
        <begin position="242"/>
        <end position="253"/>
    </location>
</feature>
<reference evidence="2 3" key="1">
    <citation type="journal article" date="2018" name="BMC Genomics">
        <title>Genomic comparison of Trypanosoma conorhini and Trypanosoma rangeli to Trypanosoma cruzi strains of high and low virulence.</title>
        <authorList>
            <person name="Bradwell K.R."/>
            <person name="Koparde V.N."/>
            <person name="Matveyev A.V."/>
            <person name="Serrano M.G."/>
            <person name="Alves J.M."/>
            <person name="Parikh H."/>
            <person name="Huang B."/>
            <person name="Lee V."/>
            <person name="Espinosa-Alvarez O."/>
            <person name="Ortiz P.A."/>
            <person name="Costa-Martins A.G."/>
            <person name="Teixeira M.M."/>
            <person name="Buck G.A."/>
        </authorList>
    </citation>
    <scope>NUCLEOTIDE SEQUENCE [LARGE SCALE GENOMIC DNA]</scope>
    <source>
        <strain evidence="2 3">025E</strain>
    </source>
</reference>
<feature type="compositionally biased region" description="Low complexity" evidence="1">
    <location>
        <begin position="193"/>
        <end position="206"/>
    </location>
</feature>
<dbReference type="AlphaFoldDB" id="A0A3R7K606"/>
<evidence type="ECO:0000313" key="3">
    <source>
        <dbReference type="Proteomes" id="UP000284403"/>
    </source>
</evidence>
<dbReference type="GeneID" id="40322031"/>
<dbReference type="OrthoDB" id="249586at2759"/>
<evidence type="ECO:0000256" key="1">
    <source>
        <dbReference type="SAM" id="MobiDB-lite"/>
    </source>
</evidence>
<organism evidence="2 3">
    <name type="scientific">Trypanosoma conorhini</name>
    <dbReference type="NCBI Taxonomy" id="83891"/>
    <lineage>
        <taxon>Eukaryota</taxon>
        <taxon>Discoba</taxon>
        <taxon>Euglenozoa</taxon>
        <taxon>Kinetoplastea</taxon>
        <taxon>Metakinetoplastina</taxon>
        <taxon>Trypanosomatida</taxon>
        <taxon>Trypanosomatidae</taxon>
        <taxon>Trypanosoma</taxon>
    </lineage>
</organism>